<dbReference type="EMBL" id="CP003273">
    <property type="protein sequence ID" value="AGL02759.1"/>
    <property type="molecule type" value="Genomic_DNA"/>
</dbReference>
<dbReference type="RefSeq" id="WP_015617993.1">
    <property type="nucleotide sequence ID" value="NC_021184.1"/>
</dbReference>
<sequence length="137" mass="15659">MLVVKYSHEQYQDFVCDFLTRYYISTGQQITIVTKASLVVKLWGADLTGIVKLIKNRYSRANRGIPPKDAVALLRSLILMTFTGETSIPKWVDSLRSDPFLAVLSGFCPPAFLLLKLMMFRQILSRAWVLFIIIWIG</sequence>
<reference evidence="1 2" key="1">
    <citation type="submission" date="2012-01" db="EMBL/GenBank/DDBJ databases">
        <title>Complete sequence of Desulfotomaculum gibsoniae DSM 7213.</title>
        <authorList>
            <consortium name="US DOE Joint Genome Institute"/>
            <person name="Lucas S."/>
            <person name="Han J."/>
            <person name="Lapidus A."/>
            <person name="Cheng J.-F."/>
            <person name="Goodwin L."/>
            <person name="Pitluck S."/>
            <person name="Peters L."/>
            <person name="Ovchinnikova G."/>
            <person name="Teshima H."/>
            <person name="Detter J.C."/>
            <person name="Han C."/>
            <person name="Tapia R."/>
            <person name="Land M."/>
            <person name="Hauser L."/>
            <person name="Kyrpides N."/>
            <person name="Ivanova N."/>
            <person name="Pagani I."/>
            <person name="Parshina S."/>
            <person name="Plugge C."/>
            <person name="Muyzer G."/>
            <person name="Kuever J."/>
            <person name="Ivanova A."/>
            <person name="Nazina T."/>
            <person name="Klenk H.-P."/>
            <person name="Brambilla E."/>
            <person name="Spring S."/>
            <person name="Stams A.F."/>
            <person name="Woyke T."/>
        </authorList>
    </citation>
    <scope>NUCLEOTIDE SEQUENCE [LARGE SCALE GENOMIC DNA]</scope>
    <source>
        <strain evidence="1 2">DSM 7213</strain>
    </source>
</reference>
<dbReference type="AlphaFoldDB" id="R4KJF8"/>
<accession>R4KJF8</accession>
<gene>
    <name evidence="1" type="ORF">Desgi_3416</name>
</gene>
<dbReference type="Proteomes" id="UP000013520">
    <property type="component" value="Chromosome"/>
</dbReference>
<proteinExistence type="predicted"/>
<name>R4KJF8_9FIRM</name>
<evidence type="ECO:0000313" key="2">
    <source>
        <dbReference type="Proteomes" id="UP000013520"/>
    </source>
</evidence>
<dbReference type="STRING" id="767817.Desgi_3416"/>
<dbReference type="HOGENOM" id="CLU_1861952_0_0_9"/>
<dbReference type="KEGG" id="dgi:Desgi_3416"/>
<evidence type="ECO:0000313" key="1">
    <source>
        <dbReference type="EMBL" id="AGL02759.1"/>
    </source>
</evidence>
<keyword evidence="2" id="KW-1185">Reference proteome</keyword>
<protein>
    <submittedName>
        <fullName evidence="1">Uncharacterized protein</fullName>
    </submittedName>
</protein>
<organism evidence="1 2">
    <name type="scientific">Desulfoscipio gibsoniae DSM 7213</name>
    <dbReference type="NCBI Taxonomy" id="767817"/>
    <lineage>
        <taxon>Bacteria</taxon>
        <taxon>Bacillati</taxon>
        <taxon>Bacillota</taxon>
        <taxon>Clostridia</taxon>
        <taxon>Eubacteriales</taxon>
        <taxon>Desulfallaceae</taxon>
        <taxon>Desulfoscipio</taxon>
    </lineage>
</organism>